<accession>A0ABR8TNL6</accession>
<feature type="domain" description="HTH araC/xylS-type" evidence="5">
    <location>
        <begin position="186"/>
        <end position="284"/>
    </location>
</feature>
<keyword evidence="7" id="KW-1185">Reference proteome</keyword>
<dbReference type="InterPro" id="IPR003313">
    <property type="entry name" value="AraC-bd"/>
</dbReference>
<evidence type="ECO:0000256" key="2">
    <source>
        <dbReference type="ARBA" id="ARBA00023125"/>
    </source>
</evidence>
<evidence type="ECO:0000259" key="5">
    <source>
        <dbReference type="PROSITE" id="PS01124"/>
    </source>
</evidence>
<dbReference type="PANTHER" id="PTHR43280">
    <property type="entry name" value="ARAC-FAMILY TRANSCRIPTIONAL REGULATOR"/>
    <property type="match status" value="1"/>
</dbReference>
<dbReference type="Proteomes" id="UP000611945">
    <property type="component" value="Unassembled WGS sequence"/>
</dbReference>
<dbReference type="InterPro" id="IPR020449">
    <property type="entry name" value="Tscrpt_reg_AraC-type_HTH"/>
</dbReference>
<protein>
    <submittedName>
        <fullName evidence="6">Helix-turn-helix domain-containing protein</fullName>
    </submittedName>
</protein>
<evidence type="ECO:0000313" key="6">
    <source>
        <dbReference type="EMBL" id="MBD7977363.1"/>
    </source>
</evidence>
<keyword evidence="4" id="KW-0804">Transcription</keyword>
<evidence type="ECO:0000256" key="4">
    <source>
        <dbReference type="ARBA" id="ARBA00023163"/>
    </source>
</evidence>
<reference evidence="6 7" key="1">
    <citation type="submission" date="2020-08" db="EMBL/GenBank/DDBJ databases">
        <title>A Genomic Blueprint of the Chicken Gut Microbiome.</title>
        <authorList>
            <person name="Gilroy R."/>
            <person name="Ravi A."/>
            <person name="Getino M."/>
            <person name="Pursley I."/>
            <person name="Horton D.L."/>
            <person name="Alikhan N.-F."/>
            <person name="Baker D."/>
            <person name="Gharbi K."/>
            <person name="Hall N."/>
            <person name="Watson M."/>
            <person name="Adriaenssens E.M."/>
            <person name="Foster-Nyarko E."/>
            <person name="Jarju S."/>
            <person name="Secka A."/>
            <person name="Antonio M."/>
            <person name="Oren A."/>
            <person name="Chaudhuri R."/>
            <person name="La Ragione R.M."/>
            <person name="Hildebrand F."/>
            <person name="Pallen M.J."/>
        </authorList>
    </citation>
    <scope>NUCLEOTIDE SEQUENCE [LARGE SCALE GENOMIC DNA]</scope>
    <source>
        <strain evidence="6 7">Sa2CUA2</strain>
    </source>
</reference>
<evidence type="ECO:0000313" key="7">
    <source>
        <dbReference type="Proteomes" id="UP000611945"/>
    </source>
</evidence>
<dbReference type="PRINTS" id="PR00032">
    <property type="entry name" value="HTHARAC"/>
</dbReference>
<dbReference type="PROSITE" id="PS01124">
    <property type="entry name" value="HTH_ARAC_FAMILY_2"/>
    <property type="match status" value="1"/>
</dbReference>
<dbReference type="PANTHER" id="PTHR43280:SF32">
    <property type="entry name" value="TRANSCRIPTIONAL REGULATORY PROTEIN"/>
    <property type="match status" value="1"/>
</dbReference>
<dbReference type="CDD" id="cd06999">
    <property type="entry name" value="cupin_HpaA-like_N"/>
    <property type="match status" value="1"/>
</dbReference>
<gene>
    <name evidence="6" type="ORF">H9642_09165</name>
</gene>
<organism evidence="6 7">
    <name type="scientific">Serpens gallinarum</name>
    <dbReference type="NCBI Taxonomy" id="2763075"/>
    <lineage>
        <taxon>Bacteria</taxon>
        <taxon>Pseudomonadati</taxon>
        <taxon>Pseudomonadota</taxon>
        <taxon>Gammaproteobacteria</taxon>
        <taxon>Pseudomonadales</taxon>
        <taxon>Pseudomonadaceae</taxon>
        <taxon>Pseudomonas</taxon>
    </lineage>
</organism>
<evidence type="ECO:0000256" key="1">
    <source>
        <dbReference type="ARBA" id="ARBA00023015"/>
    </source>
</evidence>
<name>A0ABR8TNL6_9PSED</name>
<evidence type="ECO:0000256" key="3">
    <source>
        <dbReference type="ARBA" id="ARBA00023159"/>
    </source>
</evidence>
<dbReference type="RefSeq" id="WP_251836125.1">
    <property type="nucleotide sequence ID" value="NZ_JACSQG010000003.1"/>
</dbReference>
<dbReference type="InterPro" id="IPR014710">
    <property type="entry name" value="RmlC-like_jellyroll"/>
</dbReference>
<dbReference type="SMART" id="SM00342">
    <property type="entry name" value="HTH_ARAC"/>
    <property type="match status" value="1"/>
</dbReference>
<proteinExistence type="predicted"/>
<dbReference type="Gene3D" id="1.10.10.60">
    <property type="entry name" value="Homeodomain-like"/>
    <property type="match status" value="1"/>
</dbReference>
<dbReference type="InterPro" id="IPR011051">
    <property type="entry name" value="RmlC_Cupin_sf"/>
</dbReference>
<dbReference type="InterPro" id="IPR018060">
    <property type="entry name" value="HTH_AraC"/>
</dbReference>
<dbReference type="SUPFAM" id="SSF51182">
    <property type="entry name" value="RmlC-like cupins"/>
    <property type="match status" value="1"/>
</dbReference>
<dbReference type="Gene3D" id="2.60.120.10">
    <property type="entry name" value="Jelly Rolls"/>
    <property type="match status" value="1"/>
</dbReference>
<keyword evidence="2" id="KW-0238">DNA-binding</keyword>
<sequence length="301" mass="34281">MQPLDSPTVPVFKLYGEQQIWPTPDLLHCESISRRSSLYQWEIQPHRHADLFQLFYIQRGHSRVEIEGKRHNIEQASLQVVPPLCVHGFQFPEDIEGYVLTLAAPLVARFEAELGPHLSGADCYPVDDSRHYIDTLFAALLAEYEGSKPFRDTLLQSMVSTLMIWICRRRQSLGARSTERSREYLASFIKLVEGHYREHLSVEDYAHRVGVSGTYLNNLCRQLTGQSALQVIHQRLLLEAKRDLIYTGMTISRLSDNLGFSDPTYFSRFFKRLSGQSPNAFRASLNATGNTELGSTGGEYP</sequence>
<dbReference type="InterPro" id="IPR047264">
    <property type="entry name" value="Cupin_HpaA-like_N"/>
</dbReference>
<keyword evidence="3" id="KW-0010">Activator</keyword>
<dbReference type="SUPFAM" id="SSF46689">
    <property type="entry name" value="Homeodomain-like"/>
    <property type="match status" value="1"/>
</dbReference>
<keyword evidence="1" id="KW-0805">Transcription regulation</keyword>
<dbReference type="Pfam" id="PF02311">
    <property type="entry name" value="AraC_binding"/>
    <property type="match status" value="1"/>
</dbReference>
<dbReference type="Pfam" id="PF12833">
    <property type="entry name" value="HTH_18"/>
    <property type="match status" value="1"/>
</dbReference>
<dbReference type="InterPro" id="IPR009057">
    <property type="entry name" value="Homeodomain-like_sf"/>
</dbReference>
<comment type="caution">
    <text evidence="6">The sequence shown here is derived from an EMBL/GenBank/DDBJ whole genome shotgun (WGS) entry which is preliminary data.</text>
</comment>
<dbReference type="EMBL" id="JACSQG010000003">
    <property type="protein sequence ID" value="MBD7977363.1"/>
    <property type="molecule type" value="Genomic_DNA"/>
</dbReference>